<evidence type="ECO:0000256" key="2">
    <source>
        <dbReference type="SAM" id="Phobius"/>
    </source>
</evidence>
<evidence type="ECO:0000313" key="4">
    <source>
        <dbReference type="Proteomes" id="UP000604046"/>
    </source>
</evidence>
<dbReference type="Proteomes" id="UP000604046">
    <property type="component" value="Unassembled WGS sequence"/>
</dbReference>
<feature type="region of interest" description="Disordered" evidence="1">
    <location>
        <begin position="181"/>
        <end position="202"/>
    </location>
</feature>
<keyword evidence="4" id="KW-1185">Reference proteome</keyword>
<keyword evidence="2" id="KW-0472">Membrane</keyword>
<accession>A0A812UGG6</accession>
<keyword evidence="2" id="KW-1133">Transmembrane helix</keyword>
<sequence>MQTSQTSSNKYFSPGVLPEGLNRVGMPSILMWLGKERRAEVFADFLNRVPKLAKTEAESTVLGRGFHTVHVYTYHSSDSHLLELIVCVIVFPLSITACVVLWECKKKRDEAKVQKIFAELYEFHLAQERAAERGEAVSQAPEPNAESGSDVVHSVHSVHELCQKSKSSPLLHCEADSCSETESAESSSSDEGGPLNSHQAKA</sequence>
<comment type="caution">
    <text evidence="3">The sequence shown here is derived from an EMBL/GenBank/DDBJ whole genome shotgun (WGS) entry which is preliminary data.</text>
</comment>
<proteinExistence type="predicted"/>
<dbReference type="AlphaFoldDB" id="A0A812UGG6"/>
<dbReference type="EMBL" id="CAJNDS010002695">
    <property type="protein sequence ID" value="CAE7566879.1"/>
    <property type="molecule type" value="Genomic_DNA"/>
</dbReference>
<evidence type="ECO:0000313" key="3">
    <source>
        <dbReference type="EMBL" id="CAE7566879.1"/>
    </source>
</evidence>
<gene>
    <name evidence="3" type="ORF">SNAT2548_LOCUS32148</name>
</gene>
<evidence type="ECO:0000256" key="1">
    <source>
        <dbReference type="SAM" id="MobiDB-lite"/>
    </source>
</evidence>
<protein>
    <submittedName>
        <fullName evidence="3">Uncharacterized protein</fullName>
    </submittedName>
</protein>
<organism evidence="3 4">
    <name type="scientific">Symbiodinium natans</name>
    <dbReference type="NCBI Taxonomy" id="878477"/>
    <lineage>
        <taxon>Eukaryota</taxon>
        <taxon>Sar</taxon>
        <taxon>Alveolata</taxon>
        <taxon>Dinophyceae</taxon>
        <taxon>Suessiales</taxon>
        <taxon>Symbiodiniaceae</taxon>
        <taxon>Symbiodinium</taxon>
    </lineage>
</organism>
<feature type="transmembrane region" description="Helical" evidence="2">
    <location>
        <begin position="81"/>
        <end position="102"/>
    </location>
</feature>
<name>A0A812UGG6_9DINO</name>
<keyword evidence="2" id="KW-0812">Transmembrane</keyword>
<reference evidence="3" key="1">
    <citation type="submission" date="2021-02" db="EMBL/GenBank/DDBJ databases">
        <authorList>
            <person name="Dougan E. K."/>
            <person name="Rhodes N."/>
            <person name="Thang M."/>
            <person name="Chan C."/>
        </authorList>
    </citation>
    <scope>NUCLEOTIDE SEQUENCE</scope>
</reference>